<accession>H3BWX5</accession>
<reference evidence="2" key="1">
    <citation type="journal article" date="2004" name="Nature">
        <title>Genome duplication in the teleost fish Tetraodon nigroviridis reveals the early vertebrate proto-karyotype.</title>
        <authorList>
            <person name="Jaillon O."/>
            <person name="Aury J.-M."/>
            <person name="Brunet F."/>
            <person name="Petit J.-L."/>
            <person name="Stange-Thomann N."/>
            <person name="Mauceli E."/>
            <person name="Bouneau L."/>
            <person name="Fischer C."/>
            <person name="Ozouf-Costaz C."/>
            <person name="Bernot A."/>
            <person name="Nicaud S."/>
            <person name="Jaffe D."/>
            <person name="Fisher S."/>
            <person name="Lutfalla G."/>
            <person name="Dossat C."/>
            <person name="Segurens B."/>
            <person name="Dasilva C."/>
            <person name="Salanoubat M."/>
            <person name="Levy M."/>
            <person name="Boudet N."/>
            <person name="Castellano S."/>
            <person name="Anthouard V."/>
            <person name="Jubin C."/>
            <person name="Castelli V."/>
            <person name="Katinka M."/>
            <person name="Vacherie B."/>
            <person name="Biemont C."/>
            <person name="Skalli Z."/>
            <person name="Cattolico L."/>
            <person name="Poulain J."/>
            <person name="De Berardinis V."/>
            <person name="Cruaud C."/>
            <person name="Duprat S."/>
            <person name="Brottier P."/>
            <person name="Coutanceau J.-P."/>
            <person name="Gouzy J."/>
            <person name="Parra G."/>
            <person name="Lardier G."/>
            <person name="Chapple C."/>
            <person name="McKernan K.J."/>
            <person name="McEwan P."/>
            <person name="Bosak S."/>
            <person name="Kellis M."/>
            <person name="Volff J.-N."/>
            <person name="Guigo R."/>
            <person name="Zody M.C."/>
            <person name="Mesirov J."/>
            <person name="Lindblad-Toh K."/>
            <person name="Birren B."/>
            <person name="Nusbaum C."/>
            <person name="Kahn D."/>
            <person name="Robinson-Rechavi M."/>
            <person name="Laudet V."/>
            <person name="Schachter V."/>
            <person name="Quetier F."/>
            <person name="Saurin W."/>
            <person name="Scarpelli C."/>
            <person name="Wincker P."/>
            <person name="Lander E.S."/>
            <person name="Weissenbach J."/>
            <person name="Roest Crollius H."/>
        </authorList>
    </citation>
    <scope>NUCLEOTIDE SEQUENCE [LARGE SCALE GENOMIC DNA]</scope>
</reference>
<name>H3BWX5_TETNG</name>
<evidence type="ECO:0000313" key="2">
    <source>
        <dbReference type="Proteomes" id="UP000007303"/>
    </source>
</evidence>
<evidence type="ECO:0000313" key="1">
    <source>
        <dbReference type="Ensembl" id="ENSTNIP00000000488.1"/>
    </source>
</evidence>
<reference evidence="1" key="2">
    <citation type="submission" date="2025-08" db="UniProtKB">
        <authorList>
            <consortium name="Ensembl"/>
        </authorList>
    </citation>
    <scope>IDENTIFICATION</scope>
</reference>
<sequence>ISGVLHSVSWLMKPRTNTVARFDKSPCFSATQVAESFLELVTDETKDGEALIVQPGA</sequence>
<dbReference type="InParanoid" id="H3BWX5"/>
<proteinExistence type="predicted"/>
<dbReference type="Ensembl" id="ENSTNIT00000001687.1">
    <property type="protein sequence ID" value="ENSTNIP00000000488.1"/>
    <property type="gene ID" value="ENSTNIG00000001709.1"/>
</dbReference>
<reference evidence="1" key="3">
    <citation type="submission" date="2025-09" db="UniProtKB">
        <authorList>
            <consortium name="Ensembl"/>
        </authorList>
    </citation>
    <scope>IDENTIFICATION</scope>
</reference>
<keyword evidence="2" id="KW-1185">Reference proteome</keyword>
<protein>
    <submittedName>
        <fullName evidence="1">Uncharacterized protein</fullName>
    </submittedName>
</protein>
<dbReference type="HOGENOM" id="CLU_3001835_0_0_1"/>
<dbReference type="AlphaFoldDB" id="H3BWX5"/>
<organism evidence="1 2">
    <name type="scientific">Tetraodon nigroviridis</name>
    <name type="common">Spotted green pufferfish</name>
    <name type="synonym">Chelonodon nigroviridis</name>
    <dbReference type="NCBI Taxonomy" id="99883"/>
    <lineage>
        <taxon>Eukaryota</taxon>
        <taxon>Metazoa</taxon>
        <taxon>Chordata</taxon>
        <taxon>Craniata</taxon>
        <taxon>Vertebrata</taxon>
        <taxon>Euteleostomi</taxon>
        <taxon>Actinopterygii</taxon>
        <taxon>Neopterygii</taxon>
        <taxon>Teleostei</taxon>
        <taxon>Neoteleostei</taxon>
        <taxon>Acanthomorphata</taxon>
        <taxon>Eupercaria</taxon>
        <taxon>Tetraodontiformes</taxon>
        <taxon>Tetradontoidea</taxon>
        <taxon>Tetraodontidae</taxon>
        <taxon>Tetraodon</taxon>
    </lineage>
</organism>
<dbReference type="Proteomes" id="UP000007303">
    <property type="component" value="Unassembled WGS sequence"/>
</dbReference>